<organism evidence="2">
    <name type="scientific">uncultured prokaryote</name>
    <dbReference type="NCBI Taxonomy" id="198431"/>
    <lineage>
        <taxon>unclassified sequences</taxon>
        <taxon>environmental samples</taxon>
    </lineage>
</organism>
<keyword evidence="2" id="KW-0614">Plasmid</keyword>
<sequence>MILENIMAKLPLPPLPLPIAPPSTVKNSGSERAKKSGRRTLAAKRKTLLEELWGDELEQLKVWNRHEHDGYTTVPRTLTYISRILDYLGGTGQPLSQTYLALWCRVFDEGFVEIKDKDGFAYEAGFSGQRAVTTWTGRMRKLRDLGFITTKPGTSGEFQYVILLNPLTVIKELYEGKEKDERYNALVGRMQEVGAKWE</sequence>
<proteinExistence type="predicted"/>
<reference evidence="2" key="1">
    <citation type="submission" date="2015-06" db="EMBL/GenBank/DDBJ databases">
        <authorList>
            <person name="Joergensen T."/>
        </authorList>
    </citation>
    <scope>NUCLEOTIDE SEQUENCE</scope>
    <source>
        <plasmid evidence="2">pRGRH0220</plasmid>
    </source>
</reference>
<protein>
    <submittedName>
        <fullName evidence="2">Uncharacterized protein</fullName>
    </submittedName>
</protein>
<dbReference type="EMBL" id="LN852895">
    <property type="protein sequence ID" value="CRY94245.1"/>
    <property type="molecule type" value="Genomic_DNA"/>
</dbReference>
<evidence type="ECO:0000313" key="2">
    <source>
        <dbReference type="EMBL" id="CRY94245.1"/>
    </source>
</evidence>
<reference evidence="2" key="2">
    <citation type="submission" date="2015-07" db="EMBL/GenBank/DDBJ databases">
        <title>Plasmids, circular viruses and viroids from rat gut.</title>
        <authorList>
            <person name="Jorgensen T.J."/>
            <person name="Hansen M.A."/>
            <person name="Xu Z."/>
            <person name="Tabak M.A."/>
            <person name="Sorensen S.J."/>
            <person name="Hansen L.H."/>
        </authorList>
    </citation>
    <scope>NUCLEOTIDE SEQUENCE</scope>
    <source>
        <plasmid evidence="2">pRGRH0220</plasmid>
    </source>
</reference>
<evidence type="ECO:0000256" key="1">
    <source>
        <dbReference type="SAM" id="MobiDB-lite"/>
    </source>
</evidence>
<name>A0A0H5PYH6_9ZZZZ</name>
<accession>A0A0H5PYH6</accession>
<dbReference type="AlphaFoldDB" id="A0A0H5PYH6"/>
<feature type="region of interest" description="Disordered" evidence="1">
    <location>
        <begin position="19"/>
        <end position="38"/>
    </location>
</feature>
<geneLocation type="plasmid" evidence="2">
    <name>pRGRH0220</name>
</geneLocation>